<feature type="compositionally biased region" description="Low complexity" evidence="2">
    <location>
        <begin position="1925"/>
        <end position="1939"/>
    </location>
</feature>
<feature type="compositionally biased region" description="Basic and acidic residues" evidence="2">
    <location>
        <begin position="2170"/>
        <end position="2184"/>
    </location>
</feature>
<feature type="region of interest" description="Disordered" evidence="2">
    <location>
        <begin position="1916"/>
        <end position="1939"/>
    </location>
</feature>
<accession>A0A9P1CK43</accession>
<feature type="region of interest" description="Disordered" evidence="2">
    <location>
        <begin position="76"/>
        <end position="136"/>
    </location>
</feature>
<feature type="region of interest" description="Disordered" evidence="2">
    <location>
        <begin position="1830"/>
        <end position="1893"/>
    </location>
</feature>
<feature type="region of interest" description="Disordered" evidence="2">
    <location>
        <begin position="1427"/>
        <end position="1457"/>
    </location>
</feature>
<feature type="compositionally biased region" description="Low complexity" evidence="2">
    <location>
        <begin position="1835"/>
        <end position="1845"/>
    </location>
</feature>
<protein>
    <submittedName>
        <fullName evidence="3">Uncharacterized protein</fullName>
    </submittedName>
</protein>
<feature type="compositionally biased region" description="Polar residues" evidence="2">
    <location>
        <begin position="2014"/>
        <end position="2028"/>
    </location>
</feature>
<dbReference type="GO" id="GO:0005856">
    <property type="term" value="C:cytoskeleton"/>
    <property type="evidence" value="ECO:0007669"/>
    <property type="project" value="TreeGrafter"/>
</dbReference>
<feature type="compositionally biased region" description="Polar residues" evidence="2">
    <location>
        <begin position="1279"/>
        <end position="1302"/>
    </location>
</feature>
<evidence type="ECO:0000313" key="5">
    <source>
        <dbReference type="Proteomes" id="UP001152797"/>
    </source>
</evidence>
<gene>
    <name evidence="3" type="ORF">C1SCF055_LOCUS19842</name>
</gene>
<dbReference type="InterPro" id="IPR033336">
    <property type="entry name" value="SAXO1/2"/>
</dbReference>
<feature type="region of interest" description="Disordered" evidence="2">
    <location>
        <begin position="1505"/>
        <end position="1568"/>
    </location>
</feature>
<sequence length="2184" mass="237763">MHADYQAPPMTAFAPGRLQQKRPEPSSRDIFYPYPTSVKESTAHQDYQAPAMEDVRVTAASQKADDSFKLLPARFEGESTTHVDYTAPPAPSLAARRVPDKPEETQQLLRPDAPEPSQSTTHHDYRPPPLDQLRQAPFVEQTRQSYEQVCFEGQSTTHADYPAPPQDALRDSYANHAHPSQAPGFPNAILGGSRFEGESSAQRDYQAPPLEALRQMLQSRDVQPAAAQPPARFDGQSSMHADYQAPPMTAFAPGRLQQKRPEPSSRDIFYPYPTSVKESTAHQDYQAPAMEDVRVTAASQKADDSFKLLPARFEGESTTHVDYTAPPAPSLAARRVPDKPEETQQLLRPDAPEPSQSTTHHDYRPPPLDQLRQAPFVEQTRQSYEQVCFEGQSTTHADYPAPPQDALRDSYANHAHPSQAPGFPNAILGGSRFEGESSAQRDYQAPPLEALRQMLQSRDVQPEAAQPPARFDGQSSMHADYQAPPLEGLRRWLRGCGLRPEETAAHSKQDQGTKTTIQQTARFEGQSTMHQDFQAPPPVILNQPQPAAATTGVSPIRFEGESSMKAHYQAPSEEALIAATGGIRQQQPDIKVEEAKVAFEGQSTMRHDYQALPVEKLLQFLGPPACDEMAPPIPFEGESSMKAHFVAPSTEAVLAASSASLRHADLQASSQPTARFEGQSTMHQDFQAPPPVALNQPQPAAATTAVSPIRFEGESSMKAHYQAPSEEALIDATGGIRQQQPDIKVEEAKVAFEGQSTMRHDYQAPPLEKLLQFLGQPACDEMAPPIPFEGESSMKAHYAAPSTEAVLAASSASLRHADLQVSSQQTARFEGQSTMHQDFQTPPPVALNQPQPAAATTEVSPIRFEGESSMKAHYQAPSEEALIAATGGIRQQQPDIKVEEAKVAFEGQSTMRHDYQALPVEKLFQFLGPPACDEMAPPIPFEGESSMKAHYAAPSTEAVLAASSASLRHAVLQAASQQTARFEGQSTMHQDFQAPPPVALNQPQPAAATTEVSPIRFEGESSMKAHYQAPSEEALIAATGGKRQQQPDIKVEEAKVAFEGQSTMRHDYQAPPLEKLLQFLGQPACDEMAPPIPFEGESSMKAHYAAPSTEAVLAASSASLRHADLQASSQQTARFEGQSTMHQDFQTPPSVALNQPQPAAATTAVSPIRFEGESSMKAHYQAPSEEALIAATGGIRQQQPDIKVEEAKVALEGQSTMRHDYQAPPLEKLFQFLGRPVCDEMAPPIPFEGESSMKAHYAAPSTEAVLAASSASLRHADSQAASQQTARFEGQSTTHQDFQTTCVGLEPNPSGSPPALALAHFEGGSTAHHDYGVPPLEDLRQLISGTSSGSRERKLPQTTFEGESSMRAHYRAPSADALKEASRSPYQGRRSSSAHADRSSVKFEASSTSRMDYRAPPLEFWQRERLDKDATASGPPAPVTGPFEGESSMKAHYQAPPPESLRITPPVEPFSREPATAFARFEGGSTAHHDYGVPPLEDLRQLISGTSSGSRERKLPQTTFEGESSMRAHYRAPSADALKEASRSPYQGRRSSSAHADRSSVKFEASLTSRMDYRAPPLEFWQRERLDKDATASGPPAPVTGPFEEESSMKAHYQAPPPESLRITPPVEPFSREPATAFARFEGGSTAHHDYGVPPLEDLRQLISGTSSGSRERKLPQTTFEGESSMRAHYRAPSADALKEASRSPYQGRRSSSAHADRSSVKFEASSTSRMDYRAPPLEFWQRERLDKDATASGPPAPVTGPFEGESSRKAWCNGAPFSGSGPFDCIDPLWRSEHSRPEMSESSKVDAETEQFSMRHFPAWAVVPRSFREAEEASQMPQMSQPPQGQTVDTADRFGEVAGNHASDEYDVGPSAEGPKASRYQPRQARQEKQVGTLDAQFSAHKYWLRDGIAETTDLTSDDITGRPSSAQPAARKQAAPRPGSFRFRYTLQNCLIFMHDGCIELRRGTECPCISGKPASLSGLPSQEHNCQSQQRGSHVQILRTPPKHLAEDATKSSSPGEDGMSSVSEAPQAAPAATSVSGAAGLPSSVVGRPMRRRSLKQVQAAGSGEKVQHSNVPRMEDPTPQQTASVWAQSNTKVEPEISTTKRDYKAPPQEAFEQVSQTGLGPKTRAPTVVGKGNSERYGHWNVDGRFTAPAASSRDQYTAQPPKGKGEPGERAPLRISQ</sequence>
<dbReference type="OrthoDB" id="10267887at2759"/>
<reference evidence="4" key="2">
    <citation type="submission" date="2024-04" db="EMBL/GenBank/DDBJ databases">
        <authorList>
            <person name="Chen Y."/>
            <person name="Shah S."/>
            <person name="Dougan E. K."/>
            <person name="Thang M."/>
            <person name="Chan C."/>
        </authorList>
    </citation>
    <scope>NUCLEOTIDE SEQUENCE [LARGE SCALE GENOMIC DNA]</scope>
</reference>
<feature type="region of interest" description="Disordered" evidence="2">
    <location>
        <begin position="1748"/>
        <end position="1768"/>
    </location>
</feature>
<feature type="region of interest" description="Disordered" evidence="2">
    <location>
        <begin position="1278"/>
        <end position="1313"/>
    </location>
</feature>
<proteinExistence type="inferred from homology"/>
<dbReference type="EMBL" id="CAMXCT020001787">
    <property type="protein sequence ID" value="CAL1146435.1"/>
    <property type="molecule type" value="Genomic_DNA"/>
</dbReference>
<dbReference type="GO" id="GO:0008017">
    <property type="term" value="F:microtubule binding"/>
    <property type="evidence" value="ECO:0007669"/>
    <property type="project" value="InterPro"/>
</dbReference>
<dbReference type="EMBL" id="CAMXCT010001787">
    <property type="protein sequence ID" value="CAI3993060.1"/>
    <property type="molecule type" value="Genomic_DNA"/>
</dbReference>
<evidence type="ECO:0000256" key="1">
    <source>
        <dbReference type="ARBA" id="ARBA00008738"/>
    </source>
</evidence>
<reference evidence="3" key="1">
    <citation type="submission" date="2022-10" db="EMBL/GenBank/DDBJ databases">
        <authorList>
            <person name="Chen Y."/>
            <person name="Dougan E. K."/>
            <person name="Chan C."/>
            <person name="Rhodes N."/>
            <person name="Thang M."/>
        </authorList>
    </citation>
    <scope>NUCLEOTIDE SEQUENCE</scope>
</reference>
<keyword evidence="5" id="KW-1185">Reference proteome</keyword>
<organism evidence="3">
    <name type="scientific">Cladocopium goreaui</name>
    <dbReference type="NCBI Taxonomy" id="2562237"/>
    <lineage>
        <taxon>Eukaryota</taxon>
        <taxon>Sar</taxon>
        <taxon>Alveolata</taxon>
        <taxon>Dinophyceae</taxon>
        <taxon>Suessiales</taxon>
        <taxon>Symbiodiniaceae</taxon>
        <taxon>Cladocopium</taxon>
    </lineage>
</organism>
<feature type="compositionally biased region" description="Polar residues" evidence="2">
    <location>
        <begin position="2083"/>
        <end position="2097"/>
    </location>
</feature>
<feature type="region of interest" description="Disordered" evidence="2">
    <location>
        <begin position="152"/>
        <end position="374"/>
    </location>
</feature>
<feature type="region of interest" description="Disordered" evidence="2">
    <location>
        <begin position="1345"/>
        <end position="1409"/>
    </location>
</feature>
<feature type="compositionally biased region" description="Low complexity" evidence="2">
    <location>
        <begin position="2032"/>
        <end position="2044"/>
    </location>
</feature>
<feature type="region of interest" description="Disordered" evidence="2">
    <location>
        <begin position="1"/>
        <end position="33"/>
    </location>
</feature>
<comment type="caution">
    <text evidence="3">The sequence shown here is derived from an EMBL/GenBank/DDBJ whole genome shotgun (WGS) entry which is preliminary data.</text>
</comment>
<dbReference type="PANTHER" id="PTHR31516">
    <property type="entry name" value="STABILIZER OF AXONEMAL MICROTUBULES 2"/>
    <property type="match status" value="1"/>
</dbReference>
<dbReference type="EMBL" id="CAMXCT030001787">
    <property type="protein sequence ID" value="CAL4780372.1"/>
    <property type="molecule type" value="Genomic_DNA"/>
</dbReference>
<feature type="region of interest" description="Disordered" evidence="2">
    <location>
        <begin position="2003"/>
        <end position="2184"/>
    </location>
</feature>
<feature type="region of interest" description="Disordered" evidence="2">
    <location>
        <begin position="458"/>
        <end position="477"/>
    </location>
</feature>
<comment type="similarity">
    <text evidence="1">Belongs to the FAM154 family.</text>
</comment>
<dbReference type="Proteomes" id="UP001152797">
    <property type="component" value="Unassembled WGS sequence"/>
</dbReference>
<feature type="region of interest" description="Disordered" evidence="2">
    <location>
        <begin position="1641"/>
        <end position="1728"/>
    </location>
</feature>
<feature type="region of interest" description="Disordered" evidence="2">
    <location>
        <begin position="390"/>
        <end position="416"/>
    </location>
</feature>
<evidence type="ECO:0000313" key="3">
    <source>
        <dbReference type="EMBL" id="CAI3993060.1"/>
    </source>
</evidence>
<evidence type="ECO:0000313" key="4">
    <source>
        <dbReference type="EMBL" id="CAL1146435.1"/>
    </source>
</evidence>
<dbReference type="PANTHER" id="PTHR31516:SF17">
    <property type="entry name" value="STABILIZER OF AXONEMAL MICROTUBULES 2"/>
    <property type="match status" value="1"/>
</dbReference>
<name>A0A9P1CK43_9DINO</name>
<feature type="compositionally biased region" description="Basic and acidic residues" evidence="2">
    <location>
        <begin position="2098"/>
        <end position="2110"/>
    </location>
</feature>
<evidence type="ECO:0000256" key="2">
    <source>
        <dbReference type="SAM" id="MobiDB-lite"/>
    </source>
</evidence>
<feature type="region of interest" description="Disordered" evidence="2">
    <location>
        <begin position="1584"/>
        <end position="1629"/>
    </location>
</feature>